<dbReference type="Proteomes" id="UP000228621">
    <property type="component" value="Unassembled WGS sequence"/>
</dbReference>
<accession>A0A2A5JTX6</accession>
<proteinExistence type="predicted"/>
<name>A0A2A5JTX6_PSEO7</name>
<organism evidence="2 3">
    <name type="scientific">Pseudoalteromonas piscicida</name>
    <dbReference type="NCBI Taxonomy" id="43662"/>
    <lineage>
        <taxon>Bacteria</taxon>
        <taxon>Pseudomonadati</taxon>
        <taxon>Pseudomonadota</taxon>
        <taxon>Gammaproteobacteria</taxon>
        <taxon>Alteromonadales</taxon>
        <taxon>Pseudoalteromonadaceae</taxon>
        <taxon>Pseudoalteromonas</taxon>
    </lineage>
</organism>
<feature type="signal peptide" evidence="1">
    <location>
        <begin position="1"/>
        <end position="22"/>
    </location>
</feature>
<keyword evidence="1" id="KW-0732">Signal</keyword>
<dbReference type="EMBL" id="NKHF01000023">
    <property type="protein sequence ID" value="PCK32868.1"/>
    <property type="molecule type" value="Genomic_DNA"/>
</dbReference>
<dbReference type="AlphaFoldDB" id="A0A2A5JTX6"/>
<dbReference type="OrthoDB" id="6401377at2"/>
<evidence type="ECO:0000313" key="2">
    <source>
        <dbReference type="EMBL" id="PCK32868.1"/>
    </source>
</evidence>
<evidence type="ECO:0000256" key="1">
    <source>
        <dbReference type="SAM" id="SignalP"/>
    </source>
</evidence>
<keyword evidence="3" id="KW-1185">Reference proteome</keyword>
<evidence type="ECO:0000313" key="3">
    <source>
        <dbReference type="Proteomes" id="UP000228621"/>
    </source>
</evidence>
<comment type="caution">
    <text evidence="2">The sequence shown here is derived from an EMBL/GenBank/DDBJ whole genome shotgun (WGS) entry which is preliminary data.</text>
</comment>
<protein>
    <submittedName>
        <fullName evidence="2">Uncharacterized protein</fullName>
    </submittedName>
</protein>
<reference evidence="3" key="1">
    <citation type="journal article" date="2019" name="Genome Announc.">
        <title>Draft Genome Sequence of Pseudoalteromonas piscicida Strain 36Y ROTHPW, an Hypersaline Seawater Isolate from the South Coast of Sonora, Mexico.</title>
        <authorList>
            <person name="Sanchez-Diaz R."/>
            <person name="Molina-Garza Z.J."/>
            <person name="Cruz-Suarez L.E."/>
            <person name="Selvin J."/>
            <person name="Kiran G.S."/>
            <person name="Ibarra-Gamez J.C."/>
            <person name="Gomez-Gil B."/>
            <person name="Galaviz-Silva L."/>
        </authorList>
    </citation>
    <scope>NUCLEOTIDE SEQUENCE [LARGE SCALE GENOMIC DNA]</scope>
    <source>
        <strain evidence="3">36Y_RITHPW</strain>
    </source>
</reference>
<feature type="chain" id="PRO_5012879108" evidence="1">
    <location>
        <begin position="23"/>
        <end position="94"/>
    </location>
</feature>
<gene>
    <name evidence="2" type="ORF">CEX98_04565</name>
</gene>
<sequence length="94" mass="11038">MYIGLVKLFFVLATFTSLAVHAVSYDEITDIDALAAYFDEPTFEKHFLEEGMEFIWFYFKDIDHSFLINTETGEVCHHFEGKKRESCFPASYFE</sequence>